<dbReference type="InterPro" id="IPR009057">
    <property type="entry name" value="Homeodomain-like_sf"/>
</dbReference>
<organism evidence="6 7">
    <name type="scientific">Rhodococcus koreensis</name>
    <dbReference type="NCBI Taxonomy" id="99653"/>
    <lineage>
        <taxon>Bacteria</taxon>
        <taxon>Bacillati</taxon>
        <taxon>Actinomycetota</taxon>
        <taxon>Actinomycetes</taxon>
        <taxon>Mycobacteriales</taxon>
        <taxon>Nocardiaceae</taxon>
        <taxon>Rhodococcus</taxon>
    </lineage>
</organism>
<feature type="domain" description="HTH tetR-type" evidence="5">
    <location>
        <begin position="6"/>
        <end position="66"/>
    </location>
</feature>
<keyword evidence="3" id="KW-0804">Transcription</keyword>
<evidence type="ECO:0000256" key="2">
    <source>
        <dbReference type="ARBA" id="ARBA00023125"/>
    </source>
</evidence>
<dbReference type="InterPro" id="IPR001647">
    <property type="entry name" value="HTH_TetR"/>
</dbReference>
<dbReference type="EMBL" id="FNSV01000005">
    <property type="protein sequence ID" value="SED02220.1"/>
    <property type="molecule type" value="Genomic_DNA"/>
</dbReference>
<dbReference type="SUPFAM" id="SSF46689">
    <property type="entry name" value="Homeodomain-like"/>
    <property type="match status" value="2"/>
</dbReference>
<evidence type="ECO:0000313" key="7">
    <source>
        <dbReference type="Proteomes" id="UP000183561"/>
    </source>
</evidence>
<dbReference type="AlphaFoldDB" id="A0A1H4XAJ2"/>
<evidence type="ECO:0000256" key="3">
    <source>
        <dbReference type="ARBA" id="ARBA00023163"/>
    </source>
</evidence>
<dbReference type="SUPFAM" id="SSF48498">
    <property type="entry name" value="Tetracyclin repressor-like, C-terminal domain"/>
    <property type="match status" value="1"/>
</dbReference>
<dbReference type="InterPro" id="IPR050109">
    <property type="entry name" value="HTH-type_TetR-like_transc_reg"/>
</dbReference>
<keyword evidence="7" id="KW-1185">Reference proteome</keyword>
<dbReference type="Proteomes" id="UP000183561">
    <property type="component" value="Unassembled WGS sequence"/>
</dbReference>
<dbReference type="PANTHER" id="PTHR30055">
    <property type="entry name" value="HTH-TYPE TRANSCRIPTIONAL REGULATOR RUTR"/>
    <property type="match status" value="1"/>
</dbReference>
<accession>A0A1H4XAJ2</accession>
<feature type="domain" description="HTH tetR-type" evidence="5">
    <location>
        <begin position="205"/>
        <end position="265"/>
    </location>
</feature>
<keyword evidence="2 4" id="KW-0238">DNA-binding</keyword>
<keyword evidence="1" id="KW-0805">Transcription regulation</keyword>
<feature type="DNA-binding region" description="H-T-H motif" evidence="4">
    <location>
        <begin position="29"/>
        <end position="48"/>
    </location>
</feature>
<dbReference type="PROSITE" id="PS50977">
    <property type="entry name" value="HTH_TETR_2"/>
    <property type="match status" value="2"/>
</dbReference>
<evidence type="ECO:0000259" key="5">
    <source>
        <dbReference type="PROSITE" id="PS50977"/>
    </source>
</evidence>
<gene>
    <name evidence="6" type="ORF">SAMN04490239_6445</name>
</gene>
<protein>
    <submittedName>
        <fullName evidence="6">DNA-binding transcriptional regulator, AcrR family</fullName>
    </submittedName>
</protein>
<evidence type="ECO:0000313" key="6">
    <source>
        <dbReference type="EMBL" id="SED02220.1"/>
    </source>
</evidence>
<dbReference type="InterPro" id="IPR036271">
    <property type="entry name" value="Tet_transcr_reg_TetR-rel_C_sf"/>
</dbReference>
<dbReference type="Pfam" id="PF00440">
    <property type="entry name" value="TetR_N"/>
    <property type="match status" value="2"/>
</dbReference>
<evidence type="ECO:0000256" key="1">
    <source>
        <dbReference type="ARBA" id="ARBA00023015"/>
    </source>
</evidence>
<dbReference type="GO" id="GO:0000976">
    <property type="term" value="F:transcription cis-regulatory region binding"/>
    <property type="evidence" value="ECO:0007669"/>
    <property type="project" value="TreeGrafter"/>
</dbReference>
<dbReference type="GO" id="GO:0003700">
    <property type="term" value="F:DNA-binding transcription factor activity"/>
    <property type="evidence" value="ECO:0007669"/>
    <property type="project" value="TreeGrafter"/>
</dbReference>
<dbReference type="Gene3D" id="1.10.357.10">
    <property type="entry name" value="Tetracycline Repressor, domain 2"/>
    <property type="match status" value="2"/>
</dbReference>
<dbReference type="Gene3D" id="1.10.10.60">
    <property type="entry name" value="Homeodomain-like"/>
    <property type="match status" value="2"/>
</dbReference>
<dbReference type="PRINTS" id="PR00455">
    <property type="entry name" value="HTHTETR"/>
</dbReference>
<dbReference type="PANTHER" id="PTHR30055:SF234">
    <property type="entry name" value="HTH-TYPE TRANSCRIPTIONAL REGULATOR BETI"/>
    <property type="match status" value="1"/>
</dbReference>
<feature type="DNA-binding region" description="H-T-H motif" evidence="4">
    <location>
        <begin position="228"/>
        <end position="247"/>
    </location>
</feature>
<evidence type="ECO:0000256" key="4">
    <source>
        <dbReference type="PROSITE-ProRule" id="PRU00335"/>
    </source>
</evidence>
<sequence length="388" mass="42356">MARRPPNRKDQIIAAAGEMFLARGYHNVSVTDVADALDITPSALYHHFRNKQDLLFEVVWSGLEKVDAALLQCGTLDEAIGALSATIVRSTGLATVWEREARHLEGTQREQIRERESQVIAHMVPLIVAGRGDLTPEAGELAARAVFGSLGGFRRRYSLSRRDDEAIMARLGELIGGADASMLGTPPALERHGGDDGADDMGAQISRREQLIGIGARLFDQFGFQSVTMSDIGKAAGIVASAVYRHFGAKTDLLVAAATRGRERLRAGADRALADAVDPSDAVERLVRSHVVVSLQNPHLIGILANERAQLPDKERTETRRFHTDYLDVWLQTITAAASHREPAETRMRVAAVHSMIYFVAHSRAGSPPWPGLDDWLTRLGVAALLDR</sequence>
<name>A0A1H4XAJ2_9NOCA</name>
<reference evidence="7" key="1">
    <citation type="submission" date="2016-10" db="EMBL/GenBank/DDBJ databases">
        <authorList>
            <person name="Varghese N."/>
            <person name="Submissions S."/>
        </authorList>
    </citation>
    <scope>NUCLEOTIDE SEQUENCE [LARGE SCALE GENOMIC DNA]</scope>
    <source>
        <strain evidence="7">DSM 44498</strain>
    </source>
</reference>
<proteinExistence type="predicted"/>